<proteinExistence type="predicted"/>
<dbReference type="EMBL" id="LR699120">
    <property type="protein sequence ID" value="VVC77225.1"/>
    <property type="molecule type" value="Genomic_DNA"/>
</dbReference>
<sequence length="282" mass="31489">MKPNYLWTSSGARLRCIRSACDGNVNWIFLPGGPGLGSESLRGLTQILKMPGMIWHLDLPGDGSNTKTDSGFSHWSRALVEAVKALPNVILAAHSTGGMYALSTPALSRLLTGLVLMDTAPDASWQNRFMQFAVNHPIDGITELQKKYIKKPSNALLKQITVASAPYSFTKRGLRKGVALFKSLPFNYKACEWSAKHFDSTYRAKWVPDNMPVLIFAGAKDRIIPLDFFIASKKFQRKNIVFLRIKDAGHYPWIENPGQVAEAFNQYSRIVMARSAEKKGRR</sequence>
<dbReference type="Proteomes" id="UP000324194">
    <property type="component" value="Chromosome 2"/>
</dbReference>
<dbReference type="Pfam" id="PF12697">
    <property type="entry name" value="Abhydrolase_6"/>
    <property type="match status" value="1"/>
</dbReference>
<dbReference type="GO" id="GO:0016020">
    <property type="term" value="C:membrane"/>
    <property type="evidence" value="ECO:0007669"/>
    <property type="project" value="TreeGrafter"/>
</dbReference>
<dbReference type="InterPro" id="IPR050266">
    <property type="entry name" value="AB_hydrolase_sf"/>
</dbReference>
<protein>
    <submittedName>
        <fullName evidence="2">2-succinyl-6-hydroxy-2, 4-cyclohexadiene-1-carboxylate synthase</fullName>
    </submittedName>
</protein>
<keyword evidence="3" id="KW-1185">Reference proteome</keyword>
<dbReference type="InterPro" id="IPR000073">
    <property type="entry name" value="AB_hydrolase_1"/>
</dbReference>
<dbReference type="PANTHER" id="PTHR43798">
    <property type="entry name" value="MONOACYLGLYCEROL LIPASE"/>
    <property type="match status" value="1"/>
</dbReference>
<evidence type="ECO:0000259" key="1">
    <source>
        <dbReference type="Pfam" id="PF12697"/>
    </source>
</evidence>
<dbReference type="SUPFAM" id="SSF53474">
    <property type="entry name" value="alpha/beta-Hydrolases"/>
    <property type="match status" value="1"/>
</dbReference>
<dbReference type="Gene3D" id="3.40.50.1820">
    <property type="entry name" value="alpha/beta hydrolase"/>
    <property type="match status" value="1"/>
</dbReference>
<name>A0A5E4PL12_9COXI</name>
<dbReference type="AlphaFoldDB" id="A0A5E4PL12"/>
<evidence type="ECO:0000313" key="3">
    <source>
        <dbReference type="Proteomes" id="UP000324194"/>
    </source>
</evidence>
<evidence type="ECO:0000313" key="2">
    <source>
        <dbReference type="EMBL" id="VVC77225.1"/>
    </source>
</evidence>
<reference evidence="2 3" key="1">
    <citation type="submission" date="2019-08" db="EMBL/GenBank/DDBJ databases">
        <authorList>
            <person name="Guy L."/>
        </authorList>
    </citation>
    <scope>NUCLEOTIDE SEQUENCE [LARGE SCALE GENOMIC DNA]</scope>
    <source>
        <strain evidence="2 3">SGT-108</strain>
    </source>
</reference>
<accession>A0A5E4PL12</accession>
<dbReference type="PANTHER" id="PTHR43798:SF33">
    <property type="entry name" value="HYDROLASE, PUTATIVE (AFU_ORTHOLOGUE AFUA_2G14860)-RELATED"/>
    <property type="match status" value="1"/>
</dbReference>
<dbReference type="InterPro" id="IPR029058">
    <property type="entry name" value="AB_hydrolase_fold"/>
</dbReference>
<feature type="domain" description="AB hydrolase-1" evidence="1">
    <location>
        <begin position="28"/>
        <end position="263"/>
    </location>
</feature>
<dbReference type="RefSeq" id="WP_148340621.1">
    <property type="nucleotide sequence ID" value="NZ_LR699120.1"/>
</dbReference>
<dbReference type="OrthoDB" id="9796770at2"/>
<gene>
    <name evidence="2" type="primary">menH_3</name>
    <name evidence="2" type="ORF">AQUSIP_25520</name>
</gene>
<organism evidence="2 3">
    <name type="scientific">Aquicella siphonis</name>
    <dbReference type="NCBI Taxonomy" id="254247"/>
    <lineage>
        <taxon>Bacteria</taxon>
        <taxon>Pseudomonadati</taxon>
        <taxon>Pseudomonadota</taxon>
        <taxon>Gammaproteobacteria</taxon>
        <taxon>Legionellales</taxon>
        <taxon>Coxiellaceae</taxon>
        <taxon>Aquicella</taxon>
    </lineage>
</organism>
<dbReference type="KEGG" id="asip:AQUSIP_25520"/>